<keyword evidence="6" id="KW-0812">Transmembrane</keyword>
<keyword evidence="11" id="KW-0966">Cell projection</keyword>
<dbReference type="InterPro" id="IPR005503">
    <property type="entry name" value="FliL"/>
</dbReference>
<dbReference type="GO" id="GO:0071978">
    <property type="term" value="P:bacterial-type flagellum-dependent swarming motility"/>
    <property type="evidence" value="ECO:0007669"/>
    <property type="project" value="TreeGrafter"/>
</dbReference>
<dbReference type="Proteomes" id="UP000613011">
    <property type="component" value="Unassembled WGS sequence"/>
</dbReference>
<keyword evidence="8" id="KW-1133">Transmembrane helix</keyword>
<evidence type="ECO:0000256" key="10">
    <source>
        <dbReference type="RuleBase" id="RU364125"/>
    </source>
</evidence>
<reference evidence="11" key="1">
    <citation type="submission" date="2021-01" db="EMBL/GenBank/DDBJ databases">
        <title>Ramlibacter sp. strain AW1 16S ribosomal RNA gene Genome sequencing and assembly.</title>
        <authorList>
            <person name="Kang M."/>
        </authorList>
    </citation>
    <scope>NUCLEOTIDE SEQUENCE</scope>
    <source>
        <strain evidence="11">AW1</strain>
    </source>
</reference>
<keyword evidence="9 10" id="KW-0472">Membrane</keyword>
<keyword evidence="7 10" id="KW-0283">Flagellar rotation</keyword>
<sequence length="176" mass="18595">MSAEAAAPTKKSSKTLTVVLLAALVLGAGGGGAWWFLGGGAGGASAPREAKPIFSSLEPFTVNLLDDRGERFAQIGVILQVEDSNVDVQIKERLPALRNAILLLITSKRLEELITPEGKQQLADQVQIKAGEALGWVPPGAHDEVQPGARAPERTRATAAAPNPVRKVLFSQFIVQ</sequence>
<evidence type="ECO:0000256" key="3">
    <source>
        <dbReference type="ARBA" id="ARBA00008281"/>
    </source>
</evidence>
<comment type="subcellular location">
    <subcellularLocation>
        <location evidence="10">Cell inner membrane</location>
    </subcellularLocation>
    <subcellularLocation>
        <location evidence="2">Cell membrane</location>
        <topology evidence="2">Single-pass membrane protein</topology>
    </subcellularLocation>
</comment>
<dbReference type="RefSeq" id="WP_201684538.1">
    <property type="nucleotide sequence ID" value="NZ_JAEQNA010000005.1"/>
</dbReference>
<keyword evidence="5 10" id="KW-0145">Chemotaxis</keyword>
<accession>A0A936ZPN9</accession>
<keyword evidence="10" id="KW-0997">Cell inner membrane</keyword>
<evidence type="ECO:0000256" key="5">
    <source>
        <dbReference type="ARBA" id="ARBA00022500"/>
    </source>
</evidence>
<keyword evidence="11" id="KW-0969">Cilium</keyword>
<evidence type="ECO:0000256" key="7">
    <source>
        <dbReference type="ARBA" id="ARBA00022779"/>
    </source>
</evidence>
<organism evidence="11 12">
    <name type="scientific">Ramlibacter aurantiacus</name>
    <dbReference type="NCBI Taxonomy" id="2801330"/>
    <lineage>
        <taxon>Bacteria</taxon>
        <taxon>Pseudomonadati</taxon>
        <taxon>Pseudomonadota</taxon>
        <taxon>Betaproteobacteria</taxon>
        <taxon>Burkholderiales</taxon>
        <taxon>Comamonadaceae</taxon>
        <taxon>Ramlibacter</taxon>
    </lineage>
</organism>
<keyword evidence="12" id="KW-1185">Reference proteome</keyword>
<evidence type="ECO:0000256" key="1">
    <source>
        <dbReference type="ARBA" id="ARBA00002254"/>
    </source>
</evidence>
<keyword evidence="11" id="KW-0282">Flagellum</keyword>
<protein>
    <recommendedName>
        <fullName evidence="10">Flagellar protein FliL</fullName>
    </recommendedName>
</protein>
<gene>
    <name evidence="11" type="ORF">JI739_13950</name>
</gene>
<dbReference type="EMBL" id="JAEQNA010000005">
    <property type="protein sequence ID" value="MBL0421456.1"/>
    <property type="molecule type" value="Genomic_DNA"/>
</dbReference>
<name>A0A936ZPN9_9BURK</name>
<comment type="function">
    <text evidence="1 10">Controls the rotational direction of flagella during chemotaxis.</text>
</comment>
<keyword evidence="4" id="KW-1003">Cell membrane</keyword>
<evidence type="ECO:0000256" key="2">
    <source>
        <dbReference type="ARBA" id="ARBA00004162"/>
    </source>
</evidence>
<evidence type="ECO:0000256" key="8">
    <source>
        <dbReference type="ARBA" id="ARBA00022989"/>
    </source>
</evidence>
<evidence type="ECO:0000256" key="9">
    <source>
        <dbReference type="ARBA" id="ARBA00023136"/>
    </source>
</evidence>
<dbReference type="PANTHER" id="PTHR35091">
    <property type="entry name" value="FLAGELLAR PROTEIN FLIL"/>
    <property type="match status" value="1"/>
</dbReference>
<dbReference type="GO" id="GO:0005886">
    <property type="term" value="C:plasma membrane"/>
    <property type="evidence" value="ECO:0007669"/>
    <property type="project" value="UniProtKB-SubCell"/>
</dbReference>
<comment type="caution">
    <text evidence="11">The sequence shown here is derived from an EMBL/GenBank/DDBJ whole genome shotgun (WGS) entry which is preliminary data.</text>
</comment>
<evidence type="ECO:0000313" key="11">
    <source>
        <dbReference type="EMBL" id="MBL0421456.1"/>
    </source>
</evidence>
<evidence type="ECO:0000256" key="4">
    <source>
        <dbReference type="ARBA" id="ARBA00022475"/>
    </source>
</evidence>
<dbReference type="Pfam" id="PF03748">
    <property type="entry name" value="FliL"/>
    <property type="match status" value="1"/>
</dbReference>
<dbReference type="PANTHER" id="PTHR35091:SF2">
    <property type="entry name" value="FLAGELLAR PROTEIN FLIL"/>
    <property type="match status" value="1"/>
</dbReference>
<dbReference type="AlphaFoldDB" id="A0A936ZPN9"/>
<dbReference type="GO" id="GO:0006935">
    <property type="term" value="P:chemotaxis"/>
    <property type="evidence" value="ECO:0007669"/>
    <property type="project" value="UniProtKB-KW"/>
</dbReference>
<proteinExistence type="inferred from homology"/>
<evidence type="ECO:0000256" key="6">
    <source>
        <dbReference type="ARBA" id="ARBA00022692"/>
    </source>
</evidence>
<evidence type="ECO:0000313" key="12">
    <source>
        <dbReference type="Proteomes" id="UP000613011"/>
    </source>
</evidence>
<comment type="similarity">
    <text evidence="3 10">Belongs to the FliL family.</text>
</comment>
<dbReference type="GO" id="GO:0009425">
    <property type="term" value="C:bacterial-type flagellum basal body"/>
    <property type="evidence" value="ECO:0007669"/>
    <property type="project" value="InterPro"/>
</dbReference>